<evidence type="ECO:0000256" key="9">
    <source>
        <dbReference type="SAM" id="MobiDB-lite"/>
    </source>
</evidence>
<evidence type="ECO:0000313" key="11">
    <source>
        <dbReference type="EMBL" id="KAH7135758.1"/>
    </source>
</evidence>
<dbReference type="CDD" id="cd13854">
    <property type="entry name" value="CuRO_1_MaLCC_like"/>
    <property type="match status" value="1"/>
</dbReference>
<evidence type="ECO:0000256" key="7">
    <source>
        <dbReference type="ARBA" id="ARBA00023180"/>
    </source>
</evidence>
<dbReference type="OrthoDB" id="2121828at2759"/>
<keyword evidence="6" id="KW-0186">Copper</keyword>
<dbReference type="Pfam" id="PF07731">
    <property type="entry name" value="Cu-oxidase_2"/>
    <property type="match status" value="1"/>
</dbReference>
<accession>A0A9P9EE14</accession>
<keyword evidence="2 8" id="KW-0147">Chitin-binding</keyword>
<evidence type="ECO:0000256" key="4">
    <source>
        <dbReference type="ARBA" id="ARBA00022737"/>
    </source>
</evidence>
<dbReference type="GO" id="GO:0005507">
    <property type="term" value="F:copper ion binding"/>
    <property type="evidence" value="ECO:0007669"/>
    <property type="project" value="InterPro"/>
</dbReference>
<dbReference type="Gene3D" id="2.60.40.420">
    <property type="entry name" value="Cupredoxins - blue copper proteins"/>
    <property type="match status" value="3"/>
</dbReference>
<keyword evidence="5" id="KW-0560">Oxidoreductase</keyword>
<evidence type="ECO:0000256" key="3">
    <source>
        <dbReference type="ARBA" id="ARBA00022723"/>
    </source>
</evidence>
<evidence type="ECO:0000256" key="2">
    <source>
        <dbReference type="ARBA" id="ARBA00022669"/>
    </source>
</evidence>
<name>A0A9P9EE14_9PLEO</name>
<gene>
    <name evidence="11" type="ORF">B0J11DRAFT_426831</name>
</gene>
<keyword evidence="8" id="KW-1015">Disulfide bond</keyword>
<dbReference type="CDD" id="cd13901">
    <property type="entry name" value="CuRO_3_MaLCC_like"/>
    <property type="match status" value="1"/>
</dbReference>
<dbReference type="PROSITE" id="PS50941">
    <property type="entry name" value="CHIT_BIND_I_2"/>
    <property type="match status" value="1"/>
</dbReference>
<feature type="compositionally biased region" description="Low complexity" evidence="9">
    <location>
        <begin position="116"/>
        <end position="127"/>
    </location>
</feature>
<evidence type="ECO:0000313" key="12">
    <source>
        <dbReference type="Proteomes" id="UP000700596"/>
    </source>
</evidence>
<evidence type="ECO:0000256" key="1">
    <source>
        <dbReference type="ARBA" id="ARBA00010609"/>
    </source>
</evidence>
<dbReference type="PANTHER" id="PTHR11709">
    <property type="entry name" value="MULTI-COPPER OXIDASE"/>
    <property type="match status" value="1"/>
</dbReference>
<dbReference type="EMBL" id="JAGMWT010000002">
    <property type="protein sequence ID" value="KAH7135758.1"/>
    <property type="molecule type" value="Genomic_DNA"/>
</dbReference>
<dbReference type="InterPro" id="IPR011707">
    <property type="entry name" value="Cu-oxidase-like_N"/>
</dbReference>
<proteinExistence type="inferred from homology"/>
<dbReference type="InterPro" id="IPR011706">
    <property type="entry name" value="Cu-oxidase_C"/>
</dbReference>
<dbReference type="Pfam" id="PF00394">
    <property type="entry name" value="Cu-oxidase"/>
    <property type="match status" value="1"/>
</dbReference>
<dbReference type="GO" id="GO:0008061">
    <property type="term" value="F:chitin binding"/>
    <property type="evidence" value="ECO:0007669"/>
    <property type="project" value="UniProtKB-UniRule"/>
</dbReference>
<evidence type="ECO:0000256" key="8">
    <source>
        <dbReference type="PROSITE-ProRule" id="PRU00261"/>
    </source>
</evidence>
<dbReference type="SUPFAM" id="SSF57016">
    <property type="entry name" value="Plant lectins/antimicrobial peptides"/>
    <property type="match status" value="1"/>
</dbReference>
<dbReference type="Proteomes" id="UP000700596">
    <property type="component" value="Unassembled WGS sequence"/>
</dbReference>
<feature type="region of interest" description="Disordered" evidence="9">
    <location>
        <begin position="106"/>
        <end position="127"/>
    </location>
</feature>
<evidence type="ECO:0000259" key="10">
    <source>
        <dbReference type="PROSITE" id="PS50941"/>
    </source>
</evidence>
<dbReference type="InterPro" id="IPR001117">
    <property type="entry name" value="Cu-oxidase_2nd"/>
</dbReference>
<keyword evidence="4" id="KW-0677">Repeat</keyword>
<sequence>MTLGTLALGAELDTSHDGTCGNGVSCAGSMFGGCCSASGQCGSTPDYCGLGCQSEFGYCQETQGNTSPDGLCSGREGYTCCQPGFGKCSSKLAARSNVLISASASATQLDKRHDPTSTAPSASNAASYTSCPAANNTIFSTECGAECVPCEGQSGQLPYCGADVHTDNYKFTPKTCRTVRYEIDITNTTIAPDGRPRQALLINGQMPGPPIEANWGDTVIVKVNNKMQDNGTSIHFHGIRQYNTTEADGVVSVTQCPIAPGESMTYEFVATNYGTSWYHSHYGIQAWEGVQGPLIIHGPTSKEYDVDAGTIMLNDWSLRTVDSMFDEAQDAINGGPRRMDNGLINGKNTWGADGTANQTGARYEVPTKFEPGKSYLFRIINGAIQSTYKFYIDNHTLEVINMDFTAIQPYQTNILNINIGQRYMVIVRANQIVGDYWMRADNQNMCAATIQAMDIKAIVRYSGSSGGTPTSPAYKYMGECVDEPLASLIPKSRLKATNQDLDFTYDITVRNNGANMFRWYLSGTTFYATYDNPTLQSVVNNATIPTTSGNLILDIPKLHDWVYIVIQSAIPLPHPIHLHGHDFFILAAGRGKYTSGSTLLNLNNPPRRDTVNMPGAGFVVIAFETDNPGTWLMHCHIGWHAAMGFALQIVEAKDSIDGIVKDQCMIDDVCRGWKSYVARTGFQQHDSGI</sequence>
<dbReference type="InterPro" id="IPR001002">
    <property type="entry name" value="Chitin-bd_1"/>
</dbReference>
<dbReference type="InterPro" id="IPR008972">
    <property type="entry name" value="Cupredoxin"/>
</dbReference>
<organism evidence="11 12">
    <name type="scientific">Dendryphion nanum</name>
    <dbReference type="NCBI Taxonomy" id="256645"/>
    <lineage>
        <taxon>Eukaryota</taxon>
        <taxon>Fungi</taxon>
        <taxon>Dikarya</taxon>
        <taxon>Ascomycota</taxon>
        <taxon>Pezizomycotina</taxon>
        <taxon>Dothideomycetes</taxon>
        <taxon>Pleosporomycetidae</taxon>
        <taxon>Pleosporales</taxon>
        <taxon>Torulaceae</taxon>
        <taxon>Dendryphion</taxon>
    </lineage>
</organism>
<feature type="disulfide bond" evidence="8">
    <location>
        <begin position="20"/>
        <end position="35"/>
    </location>
</feature>
<protein>
    <submittedName>
        <fullName evidence="11">Cupredoxin</fullName>
    </submittedName>
</protein>
<dbReference type="CDD" id="cd11618">
    <property type="entry name" value="ChtBD1_1"/>
    <property type="match status" value="1"/>
</dbReference>
<feature type="disulfide bond" evidence="8">
    <location>
        <begin position="34"/>
        <end position="48"/>
    </location>
</feature>
<comment type="caution">
    <text evidence="8">Lacks conserved residue(s) required for the propagation of feature annotation.</text>
</comment>
<evidence type="ECO:0000256" key="6">
    <source>
        <dbReference type="ARBA" id="ARBA00023008"/>
    </source>
</evidence>
<keyword evidence="12" id="KW-1185">Reference proteome</keyword>
<dbReference type="CDD" id="cd13880">
    <property type="entry name" value="CuRO_2_MaLCC_like"/>
    <property type="match status" value="1"/>
</dbReference>
<dbReference type="InterPro" id="IPR036861">
    <property type="entry name" value="Endochitinase-like_sf"/>
</dbReference>
<dbReference type="Gene3D" id="3.30.60.10">
    <property type="entry name" value="Endochitinase-like"/>
    <property type="match status" value="1"/>
</dbReference>
<dbReference type="FunFam" id="2.60.40.420:FF:000038">
    <property type="entry name" value="Extracellular dihydrogeodin oxidase/laccase"/>
    <property type="match status" value="1"/>
</dbReference>
<comment type="caution">
    <text evidence="11">The sequence shown here is derived from an EMBL/GenBank/DDBJ whole genome shotgun (WGS) entry which is preliminary data.</text>
</comment>
<dbReference type="InterPro" id="IPR045087">
    <property type="entry name" value="Cu-oxidase_fam"/>
</dbReference>
<feature type="domain" description="Chitin-binding type-1" evidence="10">
    <location>
        <begin position="17"/>
        <end position="61"/>
    </location>
</feature>
<dbReference type="AlphaFoldDB" id="A0A9P9EE14"/>
<dbReference type="Pfam" id="PF07732">
    <property type="entry name" value="Cu-oxidase_3"/>
    <property type="match status" value="1"/>
</dbReference>
<evidence type="ECO:0000256" key="5">
    <source>
        <dbReference type="ARBA" id="ARBA00023002"/>
    </source>
</evidence>
<keyword evidence="7" id="KW-0325">Glycoprotein</keyword>
<dbReference type="FunFam" id="2.60.40.420:FF:000021">
    <property type="entry name" value="Extracellular dihydrogeodin oxidase/laccase"/>
    <property type="match status" value="1"/>
</dbReference>
<reference evidence="11" key="1">
    <citation type="journal article" date="2021" name="Nat. Commun.">
        <title>Genetic determinants of endophytism in the Arabidopsis root mycobiome.</title>
        <authorList>
            <person name="Mesny F."/>
            <person name="Miyauchi S."/>
            <person name="Thiergart T."/>
            <person name="Pickel B."/>
            <person name="Atanasova L."/>
            <person name="Karlsson M."/>
            <person name="Huettel B."/>
            <person name="Barry K.W."/>
            <person name="Haridas S."/>
            <person name="Chen C."/>
            <person name="Bauer D."/>
            <person name="Andreopoulos W."/>
            <person name="Pangilinan J."/>
            <person name="LaButti K."/>
            <person name="Riley R."/>
            <person name="Lipzen A."/>
            <person name="Clum A."/>
            <person name="Drula E."/>
            <person name="Henrissat B."/>
            <person name="Kohler A."/>
            <person name="Grigoriev I.V."/>
            <person name="Martin F.M."/>
            <person name="Hacquard S."/>
        </authorList>
    </citation>
    <scope>NUCLEOTIDE SEQUENCE</scope>
    <source>
        <strain evidence="11">MPI-CAGE-CH-0243</strain>
    </source>
</reference>
<dbReference type="GO" id="GO:0016491">
    <property type="term" value="F:oxidoreductase activity"/>
    <property type="evidence" value="ECO:0007669"/>
    <property type="project" value="UniProtKB-KW"/>
</dbReference>
<dbReference type="SUPFAM" id="SSF49503">
    <property type="entry name" value="Cupredoxins"/>
    <property type="match status" value="3"/>
</dbReference>
<comment type="similarity">
    <text evidence="1">Belongs to the multicopper oxidase family.</text>
</comment>
<dbReference type="PANTHER" id="PTHR11709:SF502">
    <property type="entry name" value="MULTICOPPER OXIDASE"/>
    <property type="match status" value="1"/>
</dbReference>
<keyword evidence="3" id="KW-0479">Metal-binding</keyword>